<comment type="caution">
    <text evidence="1">The sequence shown here is derived from an EMBL/GenBank/DDBJ whole genome shotgun (WGS) entry which is preliminary data.</text>
</comment>
<dbReference type="EMBL" id="CAJVQC010011502">
    <property type="protein sequence ID" value="CAG8627949.1"/>
    <property type="molecule type" value="Genomic_DNA"/>
</dbReference>
<accession>A0ACA9N1B7</accession>
<evidence type="ECO:0000313" key="2">
    <source>
        <dbReference type="Proteomes" id="UP000789920"/>
    </source>
</evidence>
<proteinExistence type="predicted"/>
<dbReference type="Proteomes" id="UP000789920">
    <property type="component" value="Unassembled WGS sequence"/>
</dbReference>
<protein>
    <submittedName>
        <fullName evidence="1">18632_t:CDS:1</fullName>
    </submittedName>
</protein>
<reference evidence="1" key="1">
    <citation type="submission" date="2021-06" db="EMBL/GenBank/DDBJ databases">
        <authorList>
            <person name="Kallberg Y."/>
            <person name="Tangrot J."/>
            <person name="Rosling A."/>
        </authorList>
    </citation>
    <scope>NUCLEOTIDE SEQUENCE</scope>
    <source>
        <strain evidence="1">MA461A</strain>
    </source>
</reference>
<sequence length="101" mass="12439">MPLSQLAHWLLNREKYGSDYHQLETLQQEGRKKADNNWKDKRDKEYQRRKICRYCVREFPWDKNLDFLPAKQKAERELENHEHICPKKNDKSGRQKLKQEK</sequence>
<gene>
    <name evidence="1" type="ORF">RPERSI_LOCUS6983</name>
</gene>
<evidence type="ECO:0000313" key="1">
    <source>
        <dbReference type="EMBL" id="CAG8627949.1"/>
    </source>
</evidence>
<organism evidence="1 2">
    <name type="scientific">Racocetra persica</name>
    <dbReference type="NCBI Taxonomy" id="160502"/>
    <lineage>
        <taxon>Eukaryota</taxon>
        <taxon>Fungi</taxon>
        <taxon>Fungi incertae sedis</taxon>
        <taxon>Mucoromycota</taxon>
        <taxon>Glomeromycotina</taxon>
        <taxon>Glomeromycetes</taxon>
        <taxon>Diversisporales</taxon>
        <taxon>Gigasporaceae</taxon>
        <taxon>Racocetra</taxon>
    </lineage>
</organism>
<name>A0ACA9N1B7_9GLOM</name>
<keyword evidence="2" id="KW-1185">Reference proteome</keyword>